<dbReference type="Gene3D" id="1.10.10.10">
    <property type="entry name" value="Winged helix-like DNA-binding domain superfamily/Winged helix DNA-binding domain"/>
    <property type="match status" value="1"/>
</dbReference>
<dbReference type="InterPro" id="IPR027395">
    <property type="entry name" value="WH_DNA-bd_dom"/>
</dbReference>
<dbReference type="PANTHER" id="PTHR37318:SF1">
    <property type="entry name" value="BSL7504 PROTEIN"/>
    <property type="match status" value="1"/>
</dbReference>
<dbReference type="InterPro" id="IPR036388">
    <property type="entry name" value="WH-like_DNA-bd_sf"/>
</dbReference>
<dbReference type="SUPFAM" id="SSF46785">
    <property type="entry name" value="Winged helix' DNA-binding domain"/>
    <property type="match status" value="1"/>
</dbReference>
<feature type="domain" description="Winged helix DNA-binding" evidence="1">
    <location>
        <begin position="18"/>
        <end position="97"/>
    </location>
</feature>
<reference evidence="2 3" key="1">
    <citation type="submission" date="2023-05" db="EMBL/GenBank/DDBJ databases">
        <title>Corynebacterium suedekumii sp. nov. and Corynebacterium breve sp. nov. isolated from raw cow's milk.</title>
        <authorList>
            <person name="Baer M.K."/>
            <person name="Mehl L."/>
            <person name="Hellmuth R."/>
            <person name="Marke G."/>
            <person name="Lipski A."/>
        </authorList>
    </citation>
    <scope>NUCLEOTIDE SEQUENCE [LARGE SCALE GENOMIC DNA]</scope>
    <source>
        <strain evidence="2 3">R4</strain>
    </source>
</reference>
<evidence type="ECO:0000313" key="2">
    <source>
        <dbReference type="EMBL" id="WIM67754.1"/>
    </source>
</evidence>
<gene>
    <name evidence="2" type="ORF">QP027_11870</name>
</gene>
<dbReference type="InterPro" id="IPR036390">
    <property type="entry name" value="WH_DNA-bd_sf"/>
</dbReference>
<proteinExistence type="predicted"/>
<name>A0ABY8VE54_9CORY</name>
<organism evidence="2 3">
    <name type="scientific">Corynebacterium breve</name>
    <dbReference type="NCBI Taxonomy" id="3049799"/>
    <lineage>
        <taxon>Bacteria</taxon>
        <taxon>Bacillati</taxon>
        <taxon>Actinomycetota</taxon>
        <taxon>Actinomycetes</taxon>
        <taxon>Mycobacteriales</taxon>
        <taxon>Corynebacteriaceae</taxon>
        <taxon>Corynebacterium</taxon>
    </lineage>
</organism>
<dbReference type="RefSeq" id="WP_284825079.1">
    <property type="nucleotide sequence ID" value="NZ_CP126969.1"/>
</dbReference>
<evidence type="ECO:0000259" key="1">
    <source>
        <dbReference type="Pfam" id="PF13601"/>
    </source>
</evidence>
<dbReference type="EMBL" id="CP126969">
    <property type="protein sequence ID" value="WIM67754.1"/>
    <property type="molecule type" value="Genomic_DNA"/>
</dbReference>
<accession>A0ABY8VE54</accession>
<dbReference type="PANTHER" id="PTHR37318">
    <property type="entry name" value="BSL7504 PROTEIN"/>
    <property type="match status" value="1"/>
</dbReference>
<evidence type="ECO:0000313" key="3">
    <source>
        <dbReference type="Proteomes" id="UP001225598"/>
    </source>
</evidence>
<dbReference type="Proteomes" id="UP001225598">
    <property type="component" value="Chromosome"/>
</dbReference>
<dbReference type="Pfam" id="PF13601">
    <property type="entry name" value="HTH_34"/>
    <property type="match status" value="1"/>
</dbReference>
<keyword evidence="3" id="KW-1185">Reference proteome</keyword>
<sequence>MNLAEARNLIDGTIHSPVRLSIMGALNSVESVDYQTLLTSLGISYSLLSKHLAILEEAELVVATKAFIGKKPVTRMKMTSAGRRAFDAYLQALDRIVAGLQTN</sequence>
<protein>
    <submittedName>
        <fullName evidence="2">Transcriptional regulator</fullName>
    </submittedName>
</protein>